<accession>A0A2K6VRX3</accession>
<reference evidence="1" key="2">
    <citation type="submission" date="2018-02" db="UniProtKB">
        <authorList>
            <consortium name="EnsemblMetazoa"/>
        </authorList>
    </citation>
    <scope>IDENTIFICATION</scope>
</reference>
<reference evidence="2" key="1">
    <citation type="submission" date="2013-10" db="EMBL/GenBank/DDBJ databases">
        <title>Genome sequencing of Onchocerca volvulus.</title>
        <authorList>
            <person name="Cotton J."/>
            <person name="Tsai J."/>
            <person name="Stanley E."/>
            <person name="Tracey A."/>
            <person name="Holroyd N."/>
            <person name="Lustigman S."/>
            <person name="Berriman M."/>
        </authorList>
    </citation>
    <scope>NUCLEOTIDE SEQUENCE</scope>
</reference>
<evidence type="ECO:0000313" key="2">
    <source>
        <dbReference type="Proteomes" id="UP000024404"/>
    </source>
</evidence>
<name>A0A2K6VRX3_ONCVO</name>
<evidence type="ECO:0008006" key="3">
    <source>
        <dbReference type="Google" id="ProtNLM"/>
    </source>
</evidence>
<dbReference type="AlphaFoldDB" id="A0A2K6VRX3"/>
<dbReference type="EnsemblMetazoa" id="OVOC2034.1">
    <property type="protein sequence ID" value="OVOC2034.1"/>
    <property type="gene ID" value="WBGene00238843"/>
</dbReference>
<dbReference type="EMBL" id="CMVM020000065">
    <property type="status" value="NOT_ANNOTATED_CDS"/>
    <property type="molecule type" value="Genomic_DNA"/>
</dbReference>
<dbReference type="Proteomes" id="UP000024404">
    <property type="component" value="Unassembled WGS sequence"/>
</dbReference>
<proteinExistence type="predicted"/>
<evidence type="ECO:0000313" key="1">
    <source>
        <dbReference type="EnsemblMetazoa" id="OVOC2034.1"/>
    </source>
</evidence>
<dbReference type="OMA" id="FDQMLMV"/>
<sequence length="178" mass="20353">MRCCGMPCHILLSDEFDGDSRSSHRCCGGTVHIKMATLFVATSALIVCAFNAVSMSFGIYSVNFEFDILLIIANAITATMIFYGLYYEKPRLLIPFIINSILQCAGFFLLAIYTLYYTVTYKKQTFNRKFDQLLLTTSIFIGIIIATWSCIVTAKCYHYLKEQNQNSEGMMKERCLWR</sequence>
<keyword evidence="2" id="KW-1185">Reference proteome</keyword>
<protein>
    <recommendedName>
        <fullName evidence="3">MARVEL domain-containing protein</fullName>
    </recommendedName>
</protein>
<dbReference type="PANTHER" id="PTHR34851">
    <property type="entry name" value="PROTEIN CBG05235-RELATED"/>
    <property type="match status" value="1"/>
</dbReference>
<organism evidence="1 2">
    <name type="scientific">Onchocerca volvulus</name>
    <dbReference type="NCBI Taxonomy" id="6282"/>
    <lineage>
        <taxon>Eukaryota</taxon>
        <taxon>Metazoa</taxon>
        <taxon>Ecdysozoa</taxon>
        <taxon>Nematoda</taxon>
        <taxon>Chromadorea</taxon>
        <taxon>Rhabditida</taxon>
        <taxon>Spirurina</taxon>
        <taxon>Spiruromorpha</taxon>
        <taxon>Filarioidea</taxon>
        <taxon>Onchocercidae</taxon>
        <taxon>Onchocerca</taxon>
    </lineage>
</organism>